<dbReference type="AlphaFoldDB" id="A0A1I7D8Y0"/>
<protein>
    <recommendedName>
        <fullName evidence="3">Right handed beta helix region</fullName>
    </recommendedName>
</protein>
<dbReference type="InterPro" id="IPR013783">
    <property type="entry name" value="Ig-like_fold"/>
</dbReference>
<evidence type="ECO:0000313" key="1">
    <source>
        <dbReference type="EMBL" id="SFU08178.1"/>
    </source>
</evidence>
<dbReference type="Proteomes" id="UP000199546">
    <property type="component" value="Unassembled WGS sequence"/>
</dbReference>
<evidence type="ECO:0000313" key="2">
    <source>
        <dbReference type="Proteomes" id="UP000199546"/>
    </source>
</evidence>
<evidence type="ECO:0008006" key="3">
    <source>
        <dbReference type="Google" id="ProtNLM"/>
    </source>
</evidence>
<organism evidence="1 2">
    <name type="scientific">Geodermatophilus amargosae</name>
    <dbReference type="NCBI Taxonomy" id="1296565"/>
    <lineage>
        <taxon>Bacteria</taxon>
        <taxon>Bacillati</taxon>
        <taxon>Actinomycetota</taxon>
        <taxon>Actinomycetes</taxon>
        <taxon>Geodermatophilales</taxon>
        <taxon>Geodermatophilaceae</taxon>
        <taxon>Geodermatophilus</taxon>
    </lineage>
</organism>
<dbReference type="SUPFAM" id="SSF51126">
    <property type="entry name" value="Pectin lyase-like"/>
    <property type="match status" value="1"/>
</dbReference>
<reference evidence="2" key="1">
    <citation type="submission" date="2016-10" db="EMBL/GenBank/DDBJ databases">
        <authorList>
            <person name="Varghese N."/>
            <person name="Submissions S."/>
        </authorList>
    </citation>
    <scope>NUCLEOTIDE SEQUENCE [LARGE SCALE GENOMIC DNA]</scope>
    <source>
        <strain evidence="2">DSM 46136</strain>
    </source>
</reference>
<dbReference type="STRING" id="1296565.SAMN05660657_05492"/>
<dbReference type="InterPro" id="IPR011050">
    <property type="entry name" value="Pectin_lyase_fold/virulence"/>
</dbReference>
<dbReference type="Gene3D" id="2.60.40.10">
    <property type="entry name" value="Immunoglobulins"/>
    <property type="match status" value="1"/>
</dbReference>
<dbReference type="EMBL" id="FPBA01000040">
    <property type="protein sequence ID" value="SFU08178.1"/>
    <property type="molecule type" value="Genomic_DNA"/>
</dbReference>
<name>A0A1I7D8Y0_9ACTN</name>
<keyword evidence="2" id="KW-1185">Reference proteome</keyword>
<sequence length="306" mass="30626">MIRRAGGDTAPGSPTGGELVAEVAAPLASHTDTGVVAEATYTYALFAHDAAGNIAALASVTVTTSNAPCQRAPQHVSGALTADTTWTPDCTTAYILNSTVTVPSGVTLTIAAGTVVKVAARGLTVTSGGLVRLAGTAAAPVVVTALRDDSVGGDTNGDGPSDPAVGVSNSSFVSLTGGSLQATHADIRRLVFPVISEYEAAGEVSITDSTFSTPKPINAGGSVMSGRLYLGGCGSGVISGNRFAGTQQELARCSIPVENSTFVQTPDPLAVHQHDDLSSVALARPTAGPCPLILDTRGVSTLRLAA</sequence>
<dbReference type="GO" id="GO:0005975">
    <property type="term" value="P:carbohydrate metabolic process"/>
    <property type="evidence" value="ECO:0007669"/>
    <property type="project" value="UniProtKB-ARBA"/>
</dbReference>
<accession>A0A1I7D8Y0</accession>
<proteinExistence type="predicted"/>
<gene>
    <name evidence="1" type="ORF">SAMN05660657_05492</name>
</gene>